<sequence>MVGALETAKMSGRGLELPRKIADLLRNCTALQASWKGFGFPGQVQTVDGSGKTMKLFYTNFLLRKVFFF</sequence>
<accession>A0A290WZK4</accession>
<reference evidence="1 2" key="1">
    <citation type="submission" date="2017-09" db="EMBL/GenBank/DDBJ databases">
        <title>Complete genome sequence of Janthinobacterium svalbardensis PAMC 27463.</title>
        <authorList>
            <person name="Cho Y.-J."/>
            <person name="Cho A."/>
            <person name="Kim O.-S."/>
            <person name="Lee J.-I."/>
        </authorList>
    </citation>
    <scope>NUCLEOTIDE SEQUENCE [LARGE SCALE GENOMIC DNA]</scope>
    <source>
        <strain evidence="1 2">PAMC 27463</strain>
    </source>
</reference>
<name>A0A290WZK4_9BURK</name>
<gene>
    <name evidence="1" type="ORF">CNX70_20745</name>
</gene>
<dbReference type="EMBL" id="CP023422">
    <property type="protein sequence ID" value="ATD62300.1"/>
    <property type="molecule type" value="Genomic_DNA"/>
</dbReference>
<evidence type="ECO:0000313" key="1">
    <source>
        <dbReference type="EMBL" id="ATD62300.1"/>
    </source>
</evidence>
<evidence type="ECO:0000313" key="2">
    <source>
        <dbReference type="Proteomes" id="UP000218437"/>
    </source>
</evidence>
<dbReference type="AlphaFoldDB" id="A0A290WZK4"/>
<organism evidence="1 2">
    <name type="scientific">Janthinobacterium svalbardensis</name>
    <dbReference type="NCBI Taxonomy" id="368607"/>
    <lineage>
        <taxon>Bacteria</taxon>
        <taxon>Pseudomonadati</taxon>
        <taxon>Pseudomonadota</taxon>
        <taxon>Betaproteobacteria</taxon>
        <taxon>Burkholderiales</taxon>
        <taxon>Oxalobacteraceae</taxon>
        <taxon>Janthinobacterium</taxon>
    </lineage>
</organism>
<dbReference type="Proteomes" id="UP000218437">
    <property type="component" value="Chromosome"/>
</dbReference>
<protein>
    <submittedName>
        <fullName evidence="1">Uncharacterized protein</fullName>
    </submittedName>
</protein>
<dbReference type="KEGG" id="jsv:CNX70_20745"/>
<keyword evidence="2" id="KW-1185">Reference proteome</keyword>
<proteinExistence type="predicted"/>